<keyword evidence="3 5" id="KW-1133">Transmembrane helix</keyword>
<protein>
    <submittedName>
        <fullName evidence="6">DASS family sodium-coupled anion symporter</fullName>
    </submittedName>
</protein>
<sequence length="514" mass="55838">MNLPAVKELYKKRRDVIYFALAIAASIVFCLAPLPDTLTFGERVIELSLQGRICMSLLVFAIVLWVTEAIPFAITSLIVMLLMPLLGVTEGLEVATKDGIITITGAADGLKEMVKMSFGNRLFIFFLGVFILSGAFIKSGLGERLTNWLLLFVGTNTRMVILGFIFMGTALSMWITDMAVSALMVPLGVSILKSSDIKPNESNFGKALMIACCWGAVFGGIGTPAGCGPNPIAIEYLRKLAGVEISFIDWMKIGVPASLILVPVGWLVITAIFPPEIKNLPLKREEIKERLKKIGPLTKDEITTLIVFVAVITLWLTGDLIKGLTEGRLVLSMEMVAMAGGLVFFLPGIRLFKSWKEAESLMNWDAIILVMASLSLGLMMYETGAARWLAWVLMGKISHVHIILQIAVVIAAVLVMKLFLASNTVTGIIIIPLLITLAGDLYISPWFLVAPAAYTASLGVILLTQSPTNIIPFTSGYFSAKDFALSGTILTIVMIAVLTAVFVFIGPLTGMYRF</sequence>
<dbReference type="Pfam" id="PF00939">
    <property type="entry name" value="Na_sulph_symp"/>
    <property type="match status" value="1"/>
</dbReference>
<dbReference type="Proteomes" id="UP000809273">
    <property type="component" value="Unassembled WGS sequence"/>
</dbReference>
<gene>
    <name evidence="6" type="ORF">JW984_15020</name>
</gene>
<feature type="transmembrane region" description="Helical" evidence="5">
    <location>
        <begin position="361"/>
        <end position="381"/>
    </location>
</feature>
<dbReference type="GO" id="GO:0005886">
    <property type="term" value="C:plasma membrane"/>
    <property type="evidence" value="ECO:0007669"/>
    <property type="project" value="TreeGrafter"/>
</dbReference>
<evidence type="ECO:0000256" key="2">
    <source>
        <dbReference type="ARBA" id="ARBA00022692"/>
    </source>
</evidence>
<dbReference type="PANTHER" id="PTHR10283">
    <property type="entry name" value="SOLUTE CARRIER FAMILY 13 MEMBER"/>
    <property type="match status" value="1"/>
</dbReference>
<feature type="transmembrane region" description="Helical" evidence="5">
    <location>
        <begin position="16"/>
        <end position="34"/>
    </location>
</feature>
<evidence type="ECO:0000313" key="7">
    <source>
        <dbReference type="Proteomes" id="UP000809273"/>
    </source>
</evidence>
<evidence type="ECO:0000256" key="4">
    <source>
        <dbReference type="ARBA" id="ARBA00023136"/>
    </source>
</evidence>
<organism evidence="6 7">
    <name type="scientific">Candidatus Zymogenus saltonus</name>
    <dbReference type="NCBI Taxonomy" id="2844893"/>
    <lineage>
        <taxon>Bacteria</taxon>
        <taxon>Deltaproteobacteria</taxon>
        <taxon>Candidatus Zymogenia</taxon>
        <taxon>Candidatus Zymogeniales</taxon>
        <taxon>Candidatus Zymogenaceae</taxon>
        <taxon>Candidatus Zymogenus</taxon>
    </lineage>
</organism>
<reference evidence="6" key="2">
    <citation type="submission" date="2021-01" db="EMBL/GenBank/DDBJ databases">
        <authorList>
            <person name="Hahn C.R."/>
            <person name="Youssef N.H."/>
            <person name="Elshahed M."/>
        </authorList>
    </citation>
    <scope>NUCLEOTIDE SEQUENCE</scope>
    <source>
        <strain evidence="6">Zod_Metabat.24</strain>
    </source>
</reference>
<comment type="caution">
    <text evidence="6">The sequence shown here is derived from an EMBL/GenBank/DDBJ whole genome shotgun (WGS) entry which is preliminary data.</text>
</comment>
<feature type="transmembrane region" description="Helical" evidence="5">
    <location>
        <begin position="253"/>
        <end position="273"/>
    </location>
</feature>
<evidence type="ECO:0000256" key="5">
    <source>
        <dbReference type="SAM" id="Phobius"/>
    </source>
</evidence>
<feature type="transmembrane region" description="Helical" evidence="5">
    <location>
        <begin position="401"/>
        <end position="420"/>
    </location>
</feature>
<feature type="transmembrane region" description="Helical" evidence="5">
    <location>
        <begin position="149"/>
        <end position="167"/>
    </location>
</feature>
<feature type="transmembrane region" description="Helical" evidence="5">
    <location>
        <begin position="204"/>
        <end position="221"/>
    </location>
</feature>
<dbReference type="AlphaFoldDB" id="A0A9D8KGU8"/>
<feature type="transmembrane region" description="Helical" evidence="5">
    <location>
        <begin position="55"/>
        <end position="83"/>
    </location>
</feature>
<dbReference type="EMBL" id="JAFGIX010000081">
    <property type="protein sequence ID" value="MBN1574506.1"/>
    <property type="molecule type" value="Genomic_DNA"/>
</dbReference>
<name>A0A9D8KGU8_9DELT</name>
<evidence type="ECO:0000256" key="1">
    <source>
        <dbReference type="ARBA" id="ARBA00004141"/>
    </source>
</evidence>
<feature type="transmembrane region" description="Helical" evidence="5">
    <location>
        <begin position="294"/>
        <end position="317"/>
    </location>
</feature>
<feature type="transmembrane region" description="Helical" evidence="5">
    <location>
        <begin position="329"/>
        <end position="349"/>
    </location>
</feature>
<accession>A0A9D8KGU8</accession>
<proteinExistence type="predicted"/>
<feature type="transmembrane region" description="Helical" evidence="5">
    <location>
        <begin position="118"/>
        <end position="137"/>
    </location>
</feature>
<dbReference type="GO" id="GO:0022857">
    <property type="term" value="F:transmembrane transporter activity"/>
    <property type="evidence" value="ECO:0007669"/>
    <property type="project" value="InterPro"/>
</dbReference>
<dbReference type="NCBIfam" id="TIGR00785">
    <property type="entry name" value="dass"/>
    <property type="match status" value="1"/>
</dbReference>
<evidence type="ECO:0000256" key="3">
    <source>
        <dbReference type="ARBA" id="ARBA00022989"/>
    </source>
</evidence>
<dbReference type="InterPro" id="IPR001898">
    <property type="entry name" value="SLC13A/DASS"/>
</dbReference>
<feature type="transmembrane region" description="Helical" evidence="5">
    <location>
        <begin position="483"/>
        <end position="505"/>
    </location>
</feature>
<comment type="subcellular location">
    <subcellularLocation>
        <location evidence="1">Membrane</location>
        <topology evidence="1">Multi-pass membrane protein</topology>
    </subcellularLocation>
</comment>
<feature type="transmembrane region" description="Helical" evidence="5">
    <location>
        <begin position="441"/>
        <end position="463"/>
    </location>
</feature>
<evidence type="ECO:0000313" key="6">
    <source>
        <dbReference type="EMBL" id="MBN1574506.1"/>
    </source>
</evidence>
<keyword evidence="2 5" id="KW-0812">Transmembrane</keyword>
<keyword evidence="4 5" id="KW-0472">Membrane</keyword>
<reference evidence="6" key="1">
    <citation type="journal article" date="2021" name="Environ. Microbiol.">
        <title>Genomic characterization of three novel Desulfobacterota classes expand the metabolic and phylogenetic diversity of the phylum.</title>
        <authorList>
            <person name="Murphy C.L."/>
            <person name="Biggerstaff J."/>
            <person name="Eichhorn A."/>
            <person name="Ewing E."/>
            <person name="Shahan R."/>
            <person name="Soriano D."/>
            <person name="Stewart S."/>
            <person name="VanMol K."/>
            <person name="Walker R."/>
            <person name="Walters P."/>
            <person name="Elshahed M.S."/>
            <person name="Youssef N.H."/>
        </authorList>
    </citation>
    <scope>NUCLEOTIDE SEQUENCE</scope>
    <source>
        <strain evidence="6">Zod_Metabat.24</strain>
    </source>
</reference>